<evidence type="ECO:0000313" key="1">
    <source>
        <dbReference type="EMBL" id="RIB03227.1"/>
    </source>
</evidence>
<dbReference type="Proteomes" id="UP000266673">
    <property type="component" value="Unassembled WGS sequence"/>
</dbReference>
<dbReference type="EMBL" id="QKWP01002473">
    <property type="protein sequence ID" value="RIB03227.1"/>
    <property type="molecule type" value="Genomic_DNA"/>
</dbReference>
<accession>A0A397U2G4</accession>
<organism evidence="1 2">
    <name type="scientific">Gigaspora rosea</name>
    <dbReference type="NCBI Taxonomy" id="44941"/>
    <lineage>
        <taxon>Eukaryota</taxon>
        <taxon>Fungi</taxon>
        <taxon>Fungi incertae sedis</taxon>
        <taxon>Mucoromycota</taxon>
        <taxon>Glomeromycotina</taxon>
        <taxon>Glomeromycetes</taxon>
        <taxon>Diversisporales</taxon>
        <taxon>Gigasporaceae</taxon>
        <taxon>Gigaspora</taxon>
    </lineage>
</organism>
<protein>
    <submittedName>
        <fullName evidence="1">Uncharacterized protein</fullName>
    </submittedName>
</protein>
<comment type="caution">
    <text evidence="1">The sequence shown here is derived from an EMBL/GenBank/DDBJ whole genome shotgun (WGS) entry which is preliminary data.</text>
</comment>
<reference evidence="1 2" key="1">
    <citation type="submission" date="2018-06" db="EMBL/GenBank/DDBJ databases">
        <title>Comparative genomics reveals the genomic features of Rhizophagus irregularis, R. cerebriforme, R. diaphanum and Gigaspora rosea, and their symbiotic lifestyle signature.</title>
        <authorList>
            <person name="Morin E."/>
            <person name="San Clemente H."/>
            <person name="Chen E.C.H."/>
            <person name="De La Providencia I."/>
            <person name="Hainaut M."/>
            <person name="Kuo A."/>
            <person name="Kohler A."/>
            <person name="Murat C."/>
            <person name="Tang N."/>
            <person name="Roy S."/>
            <person name="Loubradou J."/>
            <person name="Henrissat B."/>
            <person name="Grigoriev I.V."/>
            <person name="Corradi N."/>
            <person name="Roux C."/>
            <person name="Martin F.M."/>
        </authorList>
    </citation>
    <scope>NUCLEOTIDE SEQUENCE [LARGE SCALE GENOMIC DNA]</scope>
    <source>
        <strain evidence="1 2">DAOM 194757</strain>
    </source>
</reference>
<sequence>MVWSLKKRTYINETFLKNFKILKTSQPRPLISQPLIPQPLIPQPLIPQPLIPQPLMPQPLIPQSLAHQPLTPPLIPQHLTPQPSITQNTVTVEQRYENLTKGVTDLFNTRTQETEDRTIPQFSTFIFSGSPF</sequence>
<proteinExistence type="predicted"/>
<gene>
    <name evidence="1" type="ORF">C2G38_2225730</name>
</gene>
<dbReference type="AlphaFoldDB" id="A0A397U2G4"/>
<evidence type="ECO:0000313" key="2">
    <source>
        <dbReference type="Proteomes" id="UP000266673"/>
    </source>
</evidence>
<keyword evidence="2" id="KW-1185">Reference proteome</keyword>
<name>A0A397U2G4_9GLOM</name>